<evidence type="ECO:0000256" key="3">
    <source>
        <dbReference type="ARBA" id="ARBA00022927"/>
    </source>
</evidence>
<evidence type="ECO:0000313" key="9">
    <source>
        <dbReference type="Proteomes" id="UP000298030"/>
    </source>
</evidence>
<comment type="function">
    <text evidence="4">Component of the exocyst complex involved in the docking of exocytic vesicles with fusion sites on the plasma membrane.</text>
</comment>
<evidence type="ECO:0000256" key="4">
    <source>
        <dbReference type="RuleBase" id="RU367079"/>
    </source>
</evidence>
<feature type="region of interest" description="Disordered" evidence="5">
    <location>
        <begin position="451"/>
        <end position="477"/>
    </location>
</feature>
<evidence type="ECO:0000259" key="6">
    <source>
        <dbReference type="Pfam" id="PF04048"/>
    </source>
</evidence>
<dbReference type="GO" id="GO:0006893">
    <property type="term" value="P:Golgi to plasma membrane transport"/>
    <property type="evidence" value="ECO:0007669"/>
    <property type="project" value="TreeGrafter"/>
</dbReference>
<keyword evidence="2 4" id="KW-0268">Exocytosis</keyword>
<dbReference type="GO" id="GO:0006612">
    <property type="term" value="P:protein targeting to membrane"/>
    <property type="evidence" value="ECO:0007669"/>
    <property type="project" value="UniProtKB-UniRule"/>
</dbReference>
<dbReference type="OrthoDB" id="272977at2759"/>
<dbReference type="GO" id="GO:0006904">
    <property type="term" value="P:vesicle docking involved in exocytosis"/>
    <property type="evidence" value="ECO:0007669"/>
    <property type="project" value="InterPro"/>
</dbReference>
<feature type="compositionally biased region" description="Low complexity" evidence="5">
    <location>
        <begin position="42"/>
        <end position="55"/>
    </location>
</feature>
<keyword evidence="3 4" id="KW-0653">Protein transport</keyword>
<feature type="region of interest" description="Disordered" evidence="5">
    <location>
        <begin position="411"/>
        <end position="438"/>
    </location>
</feature>
<evidence type="ECO:0000256" key="1">
    <source>
        <dbReference type="ARBA" id="ARBA00022448"/>
    </source>
</evidence>
<feature type="compositionally biased region" description="Polar residues" evidence="5">
    <location>
        <begin position="466"/>
        <end position="477"/>
    </location>
</feature>
<dbReference type="STRING" id="71717.A0A4Y7TXQ0"/>
<evidence type="ECO:0000313" key="8">
    <source>
        <dbReference type="EMBL" id="TEB38945.1"/>
    </source>
</evidence>
<dbReference type="InterPro" id="IPR007191">
    <property type="entry name" value="Sec8_exocyst_N"/>
</dbReference>
<keyword evidence="1 4" id="KW-0813">Transport</keyword>
<evidence type="ECO:0000256" key="2">
    <source>
        <dbReference type="ARBA" id="ARBA00022483"/>
    </source>
</evidence>
<proteinExistence type="inferred from homology"/>
<sequence>MSRAPAFPSRRRTPSNASNDPYSSQPTSAPGASNNTRPLQIPRSPSRPTTPSNSSYAAPNTAPIGPLRPQRSELRARASDYSTSERGSVVSNEAYPRESFESARSPQSRSRTPRATNGNYGQPPDSADTPASLGSVLSAFKSAGSRKNTMQDSEDAEYWREREREIEAEKARQQRIQQRVPGRRPTRGNTRGDIDAVLDQVKDGWEFVIDSDFSNVELALQLLDQSSLGKDMDSFRNTKQMLSRALKGSVDKHYQAFAASLPHHASLLNHLGDTQEQIARARSSLQESKEALGSKRSDLVQLWNRGQTLEEMIRILDQIEHLKTVPDLLETLMSEKRLLQAAVLLVKSLKLINNTDMQEIGAVSDLRSYLVGQETALRDILIDELQSHLYLKSFWCESRWAAYVPNQQSLPRCDYDNDESTTSDRPPASPTTPSYRPTRLTKFLNDLSIRPNEPPMDVSDAGSGGNPMTFTPGNISNNANPESDSFTYIESLLESLAVLGKLGSALDSIAQRLPGEVFSVVETTLDEVEERAEYGRRRSLLSMNGLGRSEGVYIFAGEGSQQQSDVKGRLRASMLRLAALEPSSKRVEHEILKDIFWTLYSKLDAVAQGLRVVSEVANRIGSRREYKDSSEIKPGSLFPLTEVWAPVQAEVRRLISDCLTDEQQGSAASRNPISSINEILREGKFSRDRVKPVFRFSDTDLKFTNKVLRAHEEGLTKVLKDTMPGLAPAGAGDPSQTIVASTDDQLLGSDQHHRLLIRPDAFHVSVLFQPTLSFLERMSETLPAGVENVRTSSIVLDEFVLKVYLPQLEEKVLDLFHEAVSGPDAFQPDPESIHLSPEPLIKAATQLMALINSLCAMLQTSPFHRENYSRLILGVVIQFYQRCSDRFQTLTSDSDSRVALAAQWAQRPELQPPLTELRSLSEYDTTKQSQLCRQETNIEFEFLRQQLIRKEDLITSSRNLAALASLYRSIAWFSNELNSMKTIPDGPNIPTSPNGLLSPGAFEPATAFTAVTPFLPPLPGDPSGQLKLPLSREMAMRFQALIRTYDQLSCLILDTLRIDIRCRAMYYLDASMRHGNYNASYEAAEPDPHIVDLTTDLVQCDELTAVNLPKNVRHYVFAGLGRLMEHMTVHNARHLRFPNEFGMKKVVRNIQALQQSLRTLNMDTEETEFERAKRYFSLFSLSPRQMLDSIKQRQIFTFDEYQTMLNLQCGYFPGDGSTSATKPPDRNYNHYVIELHGLELEGPER</sequence>
<protein>
    <recommendedName>
        <fullName evidence="4">Exocyst complex component Sec8</fullName>
    </recommendedName>
</protein>
<name>A0A4Y7TXQ0_COPMI</name>
<feature type="compositionally biased region" description="Polar residues" evidence="5">
    <location>
        <begin position="14"/>
        <end position="38"/>
    </location>
</feature>
<comment type="caution">
    <text evidence="8">The sequence shown here is derived from an EMBL/GenBank/DDBJ whole genome shotgun (WGS) entry which is preliminary data.</text>
</comment>
<dbReference type="PANTHER" id="PTHR14146:SF0">
    <property type="entry name" value="EXOCYST COMPLEX COMPONENT 4"/>
    <property type="match status" value="1"/>
</dbReference>
<feature type="region of interest" description="Disordered" evidence="5">
    <location>
        <begin position="1"/>
        <end position="132"/>
    </location>
</feature>
<evidence type="ECO:0000256" key="5">
    <source>
        <dbReference type="SAM" id="MobiDB-lite"/>
    </source>
</evidence>
<dbReference type="AlphaFoldDB" id="A0A4Y7TXQ0"/>
<gene>
    <name evidence="8" type="ORF">FA13DRAFT_1751474</name>
</gene>
<evidence type="ECO:0000259" key="7">
    <source>
        <dbReference type="Pfam" id="PF20652"/>
    </source>
</evidence>
<feature type="domain" description="Exocyst complex component Sec8 middle helical bundle" evidence="7">
    <location>
        <begin position="480"/>
        <end position="772"/>
    </location>
</feature>
<feature type="domain" description="Exocyst complex component Sec8 N-terminal" evidence="6">
    <location>
        <begin position="194"/>
        <end position="331"/>
    </location>
</feature>
<dbReference type="PANTHER" id="PTHR14146">
    <property type="entry name" value="EXOCYST COMPLEX COMPONENT 4"/>
    <property type="match status" value="1"/>
</dbReference>
<comment type="similarity">
    <text evidence="4">Belongs to the SEC8 family.</text>
</comment>
<dbReference type="GO" id="GO:0090522">
    <property type="term" value="P:vesicle tethering involved in exocytosis"/>
    <property type="evidence" value="ECO:0007669"/>
    <property type="project" value="UniProtKB-UniRule"/>
</dbReference>
<keyword evidence="9" id="KW-1185">Reference proteome</keyword>
<feature type="region of interest" description="Disordered" evidence="5">
    <location>
        <begin position="169"/>
        <end position="191"/>
    </location>
</feature>
<organism evidence="8 9">
    <name type="scientific">Coprinellus micaceus</name>
    <name type="common">Glistening ink-cap mushroom</name>
    <name type="synonym">Coprinus micaceus</name>
    <dbReference type="NCBI Taxonomy" id="71717"/>
    <lineage>
        <taxon>Eukaryota</taxon>
        <taxon>Fungi</taxon>
        <taxon>Dikarya</taxon>
        <taxon>Basidiomycota</taxon>
        <taxon>Agaricomycotina</taxon>
        <taxon>Agaricomycetes</taxon>
        <taxon>Agaricomycetidae</taxon>
        <taxon>Agaricales</taxon>
        <taxon>Agaricineae</taxon>
        <taxon>Psathyrellaceae</taxon>
        <taxon>Coprinellus</taxon>
    </lineage>
</organism>
<dbReference type="Pfam" id="PF04048">
    <property type="entry name" value="Sec8_N"/>
    <property type="match status" value="1"/>
</dbReference>
<dbReference type="GO" id="GO:0015031">
    <property type="term" value="P:protein transport"/>
    <property type="evidence" value="ECO:0007669"/>
    <property type="project" value="UniProtKB-KW"/>
</dbReference>
<dbReference type="InterPro" id="IPR039682">
    <property type="entry name" value="Sec8/EXOC4"/>
</dbReference>
<dbReference type="Pfam" id="PF20652">
    <property type="entry name" value="Sec8_C"/>
    <property type="match status" value="1"/>
</dbReference>
<dbReference type="EMBL" id="QPFP01000002">
    <property type="protein sequence ID" value="TEB38945.1"/>
    <property type="molecule type" value="Genomic_DNA"/>
</dbReference>
<dbReference type="GO" id="GO:0000145">
    <property type="term" value="C:exocyst"/>
    <property type="evidence" value="ECO:0007669"/>
    <property type="project" value="UniProtKB-UniRule"/>
</dbReference>
<dbReference type="Proteomes" id="UP000298030">
    <property type="component" value="Unassembled WGS sequence"/>
</dbReference>
<accession>A0A4Y7TXQ0</accession>
<reference evidence="8 9" key="1">
    <citation type="journal article" date="2019" name="Nat. Ecol. Evol.">
        <title>Megaphylogeny resolves global patterns of mushroom evolution.</title>
        <authorList>
            <person name="Varga T."/>
            <person name="Krizsan K."/>
            <person name="Foldi C."/>
            <person name="Dima B."/>
            <person name="Sanchez-Garcia M."/>
            <person name="Sanchez-Ramirez S."/>
            <person name="Szollosi G.J."/>
            <person name="Szarkandi J.G."/>
            <person name="Papp V."/>
            <person name="Albert L."/>
            <person name="Andreopoulos W."/>
            <person name="Angelini C."/>
            <person name="Antonin V."/>
            <person name="Barry K.W."/>
            <person name="Bougher N.L."/>
            <person name="Buchanan P."/>
            <person name="Buyck B."/>
            <person name="Bense V."/>
            <person name="Catcheside P."/>
            <person name="Chovatia M."/>
            <person name="Cooper J."/>
            <person name="Damon W."/>
            <person name="Desjardin D."/>
            <person name="Finy P."/>
            <person name="Geml J."/>
            <person name="Haridas S."/>
            <person name="Hughes K."/>
            <person name="Justo A."/>
            <person name="Karasinski D."/>
            <person name="Kautmanova I."/>
            <person name="Kiss B."/>
            <person name="Kocsube S."/>
            <person name="Kotiranta H."/>
            <person name="LaButti K.M."/>
            <person name="Lechner B.E."/>
            <person name="Liimatainen K."/>
            <person name="Lipzen A."/>
            <person name="Lukacs Z."/>
            <person name="Mihaltcheva S."/>
            <person name="Morgado L.N."/>
            <person name="Niskanen T."/>
            <person name="Noordeloos M.E."/>
            <person name="Ohm R.A."/>
            <person name="Ortiz-Santana B."/>
            <person name="Ovrebo C."/>
            <person name="Racz N."/>
            <person name="Riley R."/>
            <person name="Savchenko A."/>
            <person name="Shiryaev A."/>
            <person name="Soop K."/>
            <person name="Spirin V."/>
            <person name="Szebenyi C."/>
            <person name="Tomsovsky M."/>
            <person name="Tulloss R.E."/>
            <person name="Uehling J."/>
            <person name="Grigoriev I.V."/>
            <person name="Vagvolgyi C."/>
            <person name="Papp T."/>
            <person name="Martin F.M."/>
            <person name="Miettinen O."/>
            <person name="Hibbett D.S."/>
            <person name="Nagy L.G."/>
        </authorList>
    </citation>
    <scope>NUCLEOTIDE SEQUENCE [LARGE SCALE GENOMIC DNA]</scope>
    <source>
        <strain evidence="8 9">FP101781</strain>
    </source>
</reference>
<dbReference type="InterPro" id="IPR048630">
    <property type="entry name" value="Sec8_M"/>
</dbReference>
<feature type="compositionally biased region" description="Polar residues" evidence="5">
    <location>
        <begin position="102"/>
        <end position="120"/>
    </location>
</feature>
<feature type="compositionally biased region" description="Polar residues" evidence="5">
    <location>
        <begin position="80"/>
        <end position="91"/>
    </location>
</feature>